<evidence type="ECO:0000313" key="3">
    <source>
        <dbReference type="Proteomes" id="UP000001208"/>
    </source>
</evidence>
<dbReference type="HOGENOM" id="CLU_1683441_0_0_10"/>
<dbReference type="EMBL" id="CP001100">
    <property type="protein sequence ID" value="ACF14807.1"/>
    <property type="molecule type" value="Genomic_DNA"/>
</dbReference>
<feature type="domain" description="CheW-like" evidence="1">
    <location>
        <begin position="1"/>
        <end position="149"/>
    </location>
</feature>
<dbReference type="GO" id="GO:0006935">
    <property type="term" value="P:chemotaxis"/>
    <property type="evidence" value="ECO:0007669"/>
    <property type="project" value="InterPro"/>
</dbReference>
<sequence>MHQYLICRIGRHLFALPSRHVKKATSVLPHLKIPLLKPFILGLVFYNKQFIYKIALDSLLDLGLYKSFSEVTSDATLVLEINETMFCATVNDVNTIATIEHTKIKALSGLPENSNEFFPNKKYLSGYFEQGKNDIYIINLSEVHHSCFQNNLETGI</sequence>
<organism evidence="2 3">
    <name type="scientific">Chloroherpeton thalassium (strain ATCC 35110 / GB-78)</name>
    <dbReference type="NCBI Taxonomy" id="517418"/>
    <lineage>
        <taxon>Bacteria</taxon>
        <taxon>Pseudomonadati</taxon>
        <taxon>Chlorobiota</taxon>
        <taxon>Chlorobiia</taxon>
        <taxon>Chlorobiales</taxon>
        <taxon>Chloroherpetonaceae</taxon>
        <taxon>Chloroherpeton</taxon>
    </lineage>
</organism>
<keyword evidence="3" id="KW-1185">Reference proteome</keyword>
<evidence type="ECO:0000259" key="1">
    <source>
        <dbReference type="PROSITE" id="PS50851"/>
    </source>
</evidence>
<dbReference type="KEGG" id="cts:Ctha_2357"/>
<name>B3QWP7_CHLT3</name>
<protein>
    <submittedName>
        <fullName evidence="2">CheW protein</fullName>
    </submittedName>
</protein>
<dbReference type="Gene3D" id="2.30.30.40">
    <property type="entry name" value="SH3 Domains"/>
    <property type="match status" value="1"/>
</dbReference>
<dbReference type="AlphaFoldDB" id="B3QWP7"/>
<dbReference type="PROSITE" id="PS50851">
    <property type="entry name" value="CHEW"/>
    <property type="match status" value="1"/>
</dbReference>
<dbReference type="Pfam" id="PF01584">
    <property type="entry name" value="CheW"/>
    <property type="match status" value="1"/>
</dbReference>
<accession>B3QWP7</accession>
<dbReference type="SUPFAM" id="SSF50341">
    <property type="entry name" value="CheW-like"/>
    <property type="match status" value="1"/>
</dbReference>
<reference evidence="2 3" key="1">
    <citation type="submission" date="2008-06" db="EMBL/GenBank/DDBJ databases">
        <title>Complete sequence of Chloroherpeton thalassium ATCC 35110.</title>
        <authorList>
            <consortium name="US DOE Joint Genome Institute"/>
            <person name="Lucas S."/>
            <person name="Copeland A."/>
            <person name="Lapidus A."/>
            <person name="Glavina del Rio T."/>
            <person name="Dalin E."/>
            <person name="Tice H."/>
            <person name="Bruce D."/>
            <person name="Goodwin L."/>
            <person name="Pitluck S."/>
            <person name="Schmutz J."/>
            <person name="Larimer F."/>
            <person name="Land M."/>
            <person name="Hauser L."/>
            <person name="Kyrpides N."/>
            <person name="Mikhailova N."/>
            <person name="Liu Z."/>
            <person name="Li T."/>
            <person name="Zhao F."/>
            <person name="Overmann J."/>
            <person name="Bryant D.A."/>
            <person name="Richardson P."/>
        </authorList>
    </citation>
    <scope>NUCLEOTIDE SEQUENCE [LARGE SCALE GENOMIC DNA]</scope>
    <source>
        <strain evidence="3">ATCC 35110 / GB-78</strain>
    </source>
</reference>
<proteinExistence type="predicted"/>
<dbReference type="InterPro" id="IPR036061">
    <property type="entry name" value="CheW-like_dom_sf"/>
</dbReference>
<dbReference type="STRING" id="517418.Ctha_2357"/>
<dbReference type="Gene3D" id="2.40.50.180">
    <property type="entry name" value="CheA-289, Domain 4"/>
    <property type="match status" value="1"/>
</dbReference>
<dbReference type="Proteomes" id="UP000001208">
    <property type="component" value="Chromosome"/>
</dbReference>
<evidence type="ECO:0000313" key="2">
    <source>
        <dbReference type="EMBL" id="ACF14807.1"/>
    </source>
</evidence>
<dbReference type="GO" id="GO:0007165">
    <property type="term" value="P:signal transduction"/>
    <property type="evidence" value="ECO:0007669"/>
    <property type="project" value="InterPro"/>
</dbReference>
<gene>
    <name evidence="2" type="ordered locus">Ctha_2357</name>
</gene>
<dbReference type="InterPro" id="IPR002545">
    <property type="entry name" value="CheW-lke_dom"/>
</dbReference>
<dbReference type="eggNOG" id="COG0835">
    <property type="taxonomic scope" value="Bacteria"/>
</dbReference>
<dbReference type="RefSeq" id="WP_012500889.1">
    <property type="nucleotide sequence ID" value="NC_011026.1"/>
</dbReference>